<feature type="transmembrane region" description="Helical" evidence="1">
    <location>
        <begin position="220"/>
        <end position="240"/>
    </location>
</feature>
<dbReference type="RefSeq" id="WP_209809716.1">
    <property type="nucleotide sequence ID" value="NZ_JAGGKT010000003.1"/>
</dbReference>
<feature type="transmembrane region" description="Helical" evidence="1">
    <location>
        <begin position="186"/>
        <end position="208"/>
    </location>
</feature>
<feature type="transmembrane region" description="Helical" evidence="1">
    <location>
        <begin position="146"/>
        <end position="166"/>
    </location>
</feature>
<keyword evidence="1" id="KW-0472">Membrane</keyword>
<feature type="transmembrane region" description="Helical" evidence="1">
    <location>
        <begin position="45"/>
        <end position="66"/>
    </location>
</feature>
<reference evidence="2 3" key="1">
    <citation type="submission" date="2021-03" db="EMBL/GenBank/DDBJ databases">
        <title>Genomic Encyclopedia of Type Strains, Phase IV (KMG-IV): sequencing the most valuable type-strain genomes for metagenomic binning, comparative biology and taxonomic classification.</title>
        <authorList>
            <person name="Goeker M."/>
        </authorList>
    </citation>
    <scope>NUCLEOTIDE SEQUENCE [LARGE SCALE GENOMIC DNA]</scope>
    <source>
        <strain evidence="2 3">DSM 24738</strain>
    </source>
</reference>
<keyword evidence="3" id="KW-1185">Reference proteome</keyword>
<gene>
    <name evidence="2" type="ORF">J2Z37_001626</name>
</gene>
<organism evidence="2 3">
    <name type="scientific">Ammoniphilus resinae</name>
    <dbReference type="NCBI Taxonomy" id="861532"/>
    <lineage>
        <taxon>Bacteria</taxon>
        <taxon>Bacillati</taxon>
        <taxon>Bacillota</taxon>
        <taxon>Bacilli</taxon>
        <taxon>Bacillales</taxon>
        <taxon>Paenibacillaceae</taxon>
        <taxon>Aneurinibacillus group</taxon>
        <taxon>Ammoniphilus</taxon>
    </lineage>
</organism>
<sequence>MGKQIKMIFLIAATYIGTVVGAGFATGKEVVEFFTQYGSKGLVGVLISSILFIWLGTKVMIIANRIGAYSYQELTEYLFGKKIARWFNIVVLMILLGVTSVMLSGTGAIFQEQLGLPYQAGVVITLVLSYLVMIKGLQGVMVVNSLVVPMILGFSILIGVEFILKLDDWSSLFTGASLTRGTGSGWMMSPLIYVSLNLAMAQAVLVPLGKEIDDEKVLKWGGIFGGIGLCFMLLVSHLALVNLPEVLAYEIPMGVYIKEYGLVVHLLFLFVIYGEIFTTLIGNVFGLARQIHSASRISEQVLIIIILIISYLISLVGFSSLLTYLYPAFGYMGIVFLVMLAIRRHNEKKSNKK</sequence>
<keyword evidence="1" id="KW-0812">Transmembrane</keyword>
<evidence type="ECO:0000256" key="1">
    <source>
        <dbReference type="SAM" id="Phobius"/>
    </source>
</evidence>
<feature type="transmembrane region" description="Helical" evidence="1">
    <location>
        <begin position="7"/>
        <end position="25"/>
    </location>
</feature>
<feature type="transmembrane region" description="Helical" evidence="1">
    <location>
        <begin position="300"/>
        <end position="318"/>
    </location>
</feature>
<comment type="caution">
    <text evidence="2">The sequence shown here is derived from an EMBL/GenBank/DDBJ whole genome shotgun (WGS) entry which is preliminary data.</text>
</comment>
<accession>A0ABS4GMX3</accession>
<dbReference type="PANTHER" id="PTHR37814:SF1">
    <property type="entry name" value="MEMBRANE PROTEIN"/>
    <property type="match status" value="1"/>
</dbReference>
<dbReference type="InterPro" id="IPR038728">
    <property type="entry name" value="YkvI-like"/>
</dbReference>
<proteinExistence type="predicted"/>
<dbReference type="Proteomes" id="UP001519343">
    <property type="component" value="Unassembled WGS sequence"/>
</dbReference>
<feature type="transmembrane region" description="Helical" evidence="1">
    <location>
        <begin position="86"/>
        <end position="110"/>
    </location>
</feature>
<feature type="transmembrane region" description="Helical" evidence="1">
    <location>
        <begin position="260"/>
        <end position="288"/>
    </location>
</feature>
<name>A0ABS4GMX3_9BACL</name>
<evidence type="ECO:0000313" key="3">
    <source>
        <dbReference type="Proteomes" id="UP001519343"/>
    </source>
</evidence>
<keyword evidence="1" id="KW-1133">Transmembrane helix</keyword>
<protein>
    <submittedName>
        <fullName evidence="2">Membrane protein YkvI</fullName>
    </submittedName>
</protein>
<evidence type="ECO:0000313" key="2">
    <source>
        <dbReference type="EMBL" id="MBP1931625.1"/>
    </source>
</evidence>
<dbReference type="PANTHER" id="PTHR37814">
    <property type="entry name" value="CONSERVED MEMBRANE PROTEIN"/>
    <property type="match status" value="1"/>
</dbReference>
<dbReference type="EMBL" id="JAGGKT010000003">
    <property type="protein sequence ID" value="MBP1931625.1"/>
    <property type="molecule type" value="Genomic_DNA"/>
</dbReference>
<feature type="transmembrane region" description="Helical" evidence="1">
    <location>
        <begin position="116"/>
        <end position="134"/>
    </location>
</feature>
<feature type="transmembrane region" description="Helical" evidence="1">
    <location>
        <begin position="324"/>
        <end position="342"/>
    </location>
</feature>